<sequence>MSLKMHLPPLDVSVYPVVTMAHGRYGGSGRPAPTSSNVPNSPDFSSVQKLVRHVLRSSRVTVQQVERLQGRLHQVYLVRIADGGMLMLKCPPPFNTRLLRHEQRGIDTEAKIVELLAANTQLPVPHCIRHDPQGGSFGSPYLMLSYIPGIALAEIAPRLSPSERRVVDHTLGAYVRNIASLTAPRFGTTHRVLSGTGSATWREAFLSLLESVLRDAEDMLVSIPYDSIRYYVAWHGYLLEEITQARLVPLDVGGPENVLVDDCTRQVCGLLGFSNAIWGDPMMAAVFTNASEAFYEGYGECPARTGPAHVRQLLYSVYRAVVAVVTHHYRPQYANHELEARRSLTWALNQLSQV</sequence>
<dbReference type="EMBL" id="KV748955">
    <property type="protein sequence ID" value="OCL11950.1"/>
    <property type="molecule type" value="Genomic_DNA"/>
</dbReference>
<dbReference type="Pfam" id="PF01636">
    <property type="entry name" value="APH"/>
    <property type="match status" value="1"/>
</dbReference>
<dbReference type="PANTHER" id="PTHR21310">
    <property type="entry name" value="AMINOGLYCOSIDE PHOSPHOTRANSFERASE-RELATED-RELATED"/>
    <property type="match status" value="1"/>
</dbReference>
<dbReference type="InterPro" id="IPR002575">
    <property type="entry name" value="Aminoglycoside_PTrfase"/>
</dbReference>
<dbReference type="Gene3D" id="3.90.1200.10">
    <property type="match status" value="1"/>
</dbReference>
<evidence type="ECO:0000313" key="3">
    <source>
        <dbReference type="Proteomes" id="UP000250140"/>
    </source>
</evidence>
<dbReference type="AlphaFoldDB" id="A0A8E2F7F7"/>
<organism evidence="2 3">
    <name type="scientific">Glonium stellatum</name>
    <dbReference type="NCBI Taxonomy" id="574774"/>
    <lineage>
        <taxon>Eukaryota</taxon>
        <taxon>Fungi</taxon>
        <taxon>Dikarya</taxon>
        <taxon>Ascomycota</taxon>
        <taxon>Pezizomycotina</taxon>
        <taxon>Dothideomycetes</taxon>
        <taxon>Pleosporomycetidae</taxon>
        <taxon>Gloniales</taxon>
        <taxon>Gloniaceae</taxon>
        <taxon>Glonium</taxon>
    </lineage>
</organism>
<evidence type="ECO:0000259" key="1">
    <source>
        <dbReference type="Pfam" id="PF01636"/>
    </source>
</evidence>
<feature type="domain" description="Aminoglycoside phosphotransferase" evidence="1">
    <location>
        <begin position="69"/>
        <end position="283"/>
    </location>
</feature>
<dbReference type="PANTHER" id="PTHR21310:SF59">
    <property type="entry name" value="AMINOGLYCOSIDE PHOSPHOTRANSFERASE DOMAIN-CONTAINING PROTEIN"/>
    <property type="match status" value="1"/>
</dbReference>
<evidence type="ECO:0000313" key="2">
    <source>
        <dbReference type="EMBL" id="OCL11950.1"/>
    </source>
</evidence>
<dbReference type="Gene3D" id="3.30.200.150">
    <property type="match status" value="1"/>
</dbReference>
<dbReference type="Proteomes" id="UP000250140">
    <property type="component" value="Unassembled WGS sequence"/>
</dbReference>
<name>A0A8E2F7F7_9PEZI</name>
<dbReference type="OrthoDB" id="5210591at2759"/>
<reference evidence="2 3" key="1">
    <citation type="journal article" date="2016" name="Nat. Commun.">
        <title>Ectomycorrhizal ecology is imprinted in the genome of the dominant symbiotic fungus Cenococcum geophilum.</title>
        <authorList>
            <consortium name="DOE Joint Genome Institute"/>
            <person name="Peter M."/>
            <person name="Kohler A."/>
            <person name="Ohm R.A."/>
            <person name="Kuo A."/>
            <person name="Krutzmann J."/>
            <person name="Morin E."/>
            <person name="Arend M."/>
            <person name="Barry K.W."/>
            <person name="Binder M."/>
            <person name="Choi C."/>
            <person name="Clum A."/>
            <person name="Copeland A."/>
            <person name="Grisel N."/>
            <person name="Haridas S."/>
            <person name="Kipfer T."/>
            <person name="LaButti K."/>
            <person name="Lindquist E."/>
            <person name="Lipzen A."/>
            <person name="Maire R."/>
            <person name="Meier B."/>
            <person name="Mihaltcheva S."/>
            <person name="Molinier V."/>
            <person name="Murat C."/>
            <person name="Poggeler S."/>
            <person name="Quandt C.A."/>
            <person name="Sperisen C."/>
            <person name="Tritt A."/>
            <person name="Tisserant E."/>
            <person name="Crous P.W."/>
            <person name="Henrissat B."/>
            <person name="Nehls U."/>
            <person name="Egli S."/>
            <person name="Spatafora J.W."/>
            <person name="Grigoriev I.V."/>
            <person name="Martin F.M."/>
        </authorList>
    </citation>
    <scope>NUCLEOTIDE SEQUENCE [LARGE SCALE GENOMIC DNA]</scope>
    <source>
        <strain evidence="2 3">CBS 207.34</strain>
    </source>
</reference>
<dbReference type="InterPro" id="IPR051678">
    <property type="entry name" value="AGP_Transferase"/>
</dbReference>
<proteinExistence type="predicted"/>
<protein>
    <recommendedName>
        <fullName evidence="1">Aminoglycoside phosphotransferase domain-containing protein</fullName>
    </recommendedName>
</protein>
<dbReference type="SUPFAM" id="SSF56112">
    <property type="entry name" value="Protein kinase-like (PK-like)"/>
    <property type="match status" value="1"/>
</dbReference>
<gene>
    <name evidence="2" type="ORF">AOQ84DRAFT_171479</name>
</gene>
<accession>A0A8E2F7F7</accession>
<keyword evidence="3" id="KW-1185">Reference proteome</keyword>
<dbReference type="InterPro" id="IPR011009">
    <property type="entry name" value="Kinase-like_dom_sf"/>
</dbReference>